<dbReference type="RefSeq" id="WP_310521041.1">
    <property type="nucleotide sequence ID" value="NZ_BAABBS010000001.1"/>
</dbReference>
<organism evidence="2 3">
    <name type="scientific">Agromyces indicus</name>
    <dbReference type="NCBI Taxonomy" id="758919"/>
    <lineage>
        <taxon>Bacteria</taxon>
        <taxon>Bacillati</taxon>
        <taxon>Actinomycetota</taxon>
        <taxon>Actinomycetes</taxon>
        <taxon>Micrococcales</taxon>
        <taxon>Microbacteriaceae</taxon>
        <taxon>Agromyces</taxon>
    </lineage>
</organism>
<name>A0ABU1FLM2_9MICO</name>
<proteinExistence type="predicted"/>
<dbReference type="Proteomes" id="UP001260072">
    <property type="component" value="Unassembled WGS sequence"/>
</dbReference>
<evidence type="ECO:0000259" key="1">
    <source>
        <dbReference type="Pfam" id="PF25355"/>
    </source>
</evidence>
<reference evidence="3" key="1">
    <citation type="submission" date="2023-07" db="EMBL/GenBank/DDBJ databases">
        <title>Description of three actinobacteria isolated from air of manufacturing shop in a pharmaceutical factory.</title>
        <authorList>
            <person name="Zhang D.-F."/>
        </authorList>
    </citation>
    <scope>NUCLEOTIDE SEQUENCE [LARGE SCALE GENOMIC DNA]</scope>
    <source>
        <strain evidence="3">CCTCC AB 2011122</strain>
    </source>
</reference>
<evidence type="ECO:0000313" key="3">
    <source>
        <dbReference type="Proteomes" id="UP001260072"/>
    </source>
</evidence>
<dbReference type="InterPro" id="IPR057204">
    <property type="entry name" value="DUF7882"/>
</dbReference>
<evidence type="ECO:0000313" key="2">
    <source>
        <dbReference type="EMBL" id="MDR5692652.1"/>
    </source>
</evidence>
<protein>
    <recommendedName>
        <fullName evidence="1">DUF7882 domain-containing protein</fullName>
    </recommendedName>
</protein>
<feature type="domain" description="DUF7882" evidence="1">
    <location>
        <begin position="1"/>
        <end position="94"/>
    </location>
</feature>
<gene>
    <name evidence="2" type="ORF">RH861_11340</name>
</gene>
<sequence>MGKLYYGDSSFEMEDRLLAHLQLIIGVKLRRGENFFMSWRAADSSGLGRHAVWVDNGVPIHCEYDASVPVELNMAWAERLADLASKGGGLIIQAEDVPLGVEEVDQSAHSINAS</sequence>
<comment type="caution">
    <text evidence="2">The sequence shown here is derived from an EMBL/GenBank/DDBJ whole genome shotgun (WGS) entry which is preliminary data.</text>
</comment>
<accession>A0ABU1FLM2</accession>
<dbReference type="Pfam" id="PF25355">
    <property type="entry name" value="DUF7882"/>
    <property type="match status" value="1"/>
</dbReference>
<keyword evidence="3" id="KW-1185">Reference proteome</keyword>
<dbReference type="EMBL" id="JAVKGS010000003">
    <property type="protein sequence ID" value="MDR5692652.1"/>
    <property type="molecule type" value="Genomic_DNA"/>
</dbReference>